<keyword evidence="3" id="KW-0479">Metal-binding</keyword>
<protein>
    <submittedName>
        <fullName evidence="7">Ribosomal peptide maturation radical SAM protein 1</fullName>
    </submittedName>
</protein>
<dbReference type="AlphaFoldDB" id="A0A1G6CHP6"/>
<evidence type="ECO:0000256" key="1">
    <source>
        <dbReference type="ARBA" id="ARBA00001966"/>
    </source>
</evidence>
<evidence type="ECO:0000256" key="2">
    <source>
        <dbReference type="ARBA" id="ARBA00022691"/>
    </source>
</evidence>
<keyword evidence="2" id="KW-0949">S-adenosyl-L-methionine</keyword>
<comment type="cofactor">
    <cofactor evidence="1">
        <name>[4Fe-4S] cluster</name>
        <dbReference type="ChEBI" id="CHEBI:49883"/>
    </cofactor>
</comment>
<dbReference type="PANTHER" id="PTHR43409:SF7">
    <property type="entry name" value="BLL1977 PROTEIN"/>
    <property type="match status" value="1"/>
</dbReference>
<proteinExistence type="predicted"/>
<dbReference type="NCBIfam" id="TIGR03975">
    <property type="entry name" value="rSAM_ocin_1"/>
    <property type="match status" value="1"/>
</dbReference>
<dbReference type="SFLD" id="SFLDF00324">
    <property type="entry name" value="bacteriocin_maturation"/>
    <property type="match status" value="1"/>
</dbReference>
<feature type="domain" description="Elp3/MiaA/NifB-like radical SAM core" evidence="6">
    <location>
        <begin position="254"/>
        <end position="497"/>
    </location>
</feature>
<evidence type="ECO:0000313" key="8">
    <source>
        <dbReference type="Proteomes" id="UP000198771"/>
    </source>
</evidence>
<dbReference type="GO" id="GO:0051536">
    <property type="term" value="F:iron-sulfur cluster binding"/>
    <property type="evidence" value="ECO:0007669"/>
    <property type="project" value="UniProtKB-KW"/>
</dbReference>
<keyword evidence="5" id="KW-0411">Iron-sulfur</keyword>
<dbReference type="Gene3D" id="3.80.30.20">
    <property type="entry name" value="tm_1862 like domain"/>
    <property type="match status" value="1"/>
</dbReference>
<dbReference type="Proteomes" id="UP000198771">
    <property type="component" value="Unassembled WGS sequence"/>
</dbReference>
<evidence type="ECO:0000259" key="6">
    <source>
        <dbReference type="SMART" id="SM00729"/>
    </source>
</evidence>
<evidence type="ECO:0000256" key="3">
    <source>
        <dbReference type="ARBA" id="ARBA00022723"/>
    </source>
</evidence>
<dbReference type="GO" id="GO:0005829">
    <property type="term" value="C:cytosol"/>
    <property type="evidence" value="ECO:0007669"/>
    <property type="project" value="TreeGrafter"/>
</dbReference>
<evidence type="ECO:0000256" key="4">
    <source>
        <dbReference type="ARBA" id="ARBA00023004"/>
    </source>
</evidence>
<sequence>MKEVKAKVAVMRPLILVSAPWALYNRPSIQLGALKAHLRQCFPDLPVRAEHFHLQAAAHIGYPLYQAVSERTWIAECVAAALLFPEQAPRIEQLFARESRQSRVVRQAGLPLLTSALEDACDRFIDGICWGDHGLAGFSVSLCQLTASLYLIRRIKARFPALTVVVGGSTFSGESFETLTGLFPEINHLIRGEGETALADLADAVCRNGAAPDESPLEHHQVCQIQDLDSLPAPDFDEYFALLQSLAREKRFFPVLPVEASRGCWWQKTVDDSSARGCAFCNLNLQWRGYRAKSAGKIVAEIEHLSDRHKVLAFSFMDNLLPRKGAGELFVSLADSGKQYRLFGEIRADTPANMLAAMRRVGMRELQVGVEALSSRLLARMNKGSSALDNIEMMRHCEALGMHHGGNLLMSFPGSTAEEIRETLDNLEYAAHFRPLKPVSFWLGLESPVFQRPDQYGIRLTGNDPRWSALFPASVIEGMRLMIQGYSGSRGAQRRMWAPVAARVQQWSREYDMLMRGPDPEPVLGYQDGRDFLIITQRKAHGTSAVHRLPQASRQVYLFCRTSRSREQIQARFPRLPADKLENFLRMMLDKRLMFEEGDRFLSLAVPLERGAESPLFEVP</sequence>
<dbReference type="OrthoDB" id="9801424at2"/>
<evidence type="ECO:0000313" key="7">
    <source>
        <dbReference type="EMBL" id="SDB32419.1"/>
    </source>
</evidence>
<dbReference type="RefSeq" id="WP_092119581.1">
    <property type="nucleotide sequence ID" value="NZ_FMXO01000008.1"/>
</dbReference>
<dbReference type="SFLD" id="SFLDS00029">
    <property type="entry name" value="Radical_SAM"/>
    <property type="match status" value="1"/>
</dbReference>
<accession>A0A1G6CHP6</accession>
<dbReference type="EMBL" id="FMXO01000008">
    <property type="protein sequence ID" value="SDB32419.1"/>
    <property type="molecule type" value="Genomic_DNA"/>
</dbReference>
<name>A0A1G6CHP6_9BACT</name>
<keyword evidence="8" id="KW-1185">Reference proteome</keyword>
<gene>
    <name evidence="7" type="ORF">SAMN05660653_01535</name>
</gene>
<dbReference type="SFLD" id="SFLDG01082">
    <property type="entry name" value="B12-binding_domain_containing"/>
    <property type="match status" value="1"/>
</dbReference>
<evidence type="ECO:0000256" key="5">
    <source>
        <dbReference type="ARBA" id="ARBA00023014"/>
    </source>
</evidence>
<keyword evidence="4" id="KW-0408">Iron</keyword>
<dbReference type="InterPro" id="IPR051198">
    <property type="entry name" value="BchE-like"/>
</dbReference>
<dbReference type="SUPFAM" id="SSF102114">
    <property type="entry name" value="Radical SAM enzymes"/>
    <property type="match status" value="1"/>
</dbReference>
<dbReference type="InterPro" id="IPR058240">
    <property type="entry name" value="rSAM_sf"/>
</dbReference>
<dbReference type="SMART" id="SM00729">
    <property type="entry name" value="Elp3"/>
    <property type="match status" value="1"/>
</dbReference>
<organism evidence="7 8">
    <name type="scientific">Desulfonatronum thiosulfatophilum</name>
    <dbReference type="NCBI Taxonomy" id="617002"/>
    <lineage>
        <taxon>Bacteria</taxon>
        <taxon>Pseudomonadati</taxon>
        <taxon>Thermodesulfobacteriota</taxon>
        <taxon>Desulfovibrionia</taxon>
        <taxon>Desulfovibrionales</taxon>
        <taxon>Desulfonatronaceae</taxon>
        <taxon>Desulfonatronum</taxon>
    </lineage>
</organism>
<dbReference type="GO" id="GO:0003824">
    <property type="term" value="F:catalytic activity"/>
    <property type="evidence" value="ECO:0007669"/>
    <property type="project" value="InterPro"/>
</dbReference>
<dbReference type="InterPro" id="IPR023404">
    <property type="entry name" value="rSAM_horseshoe"/>
</dbReference>
<dbReference type="STRING" id="617002.SAMN05660653_01535"/>
<dbReference type="Gene3D" id="3.40.50.280">
    <property type="entry name" value="Cobalamin-binding domain"/>
    <property type="match status" value="1"/>
</dbReference>
<dbReference type="InterPro" id="IPR023984">
    <property type="entry name" value="rSAM_ocin_1"/>
</dbReference>
<reference evidence="7 8" key="1">
    <citation type="submission" date="2016-10" db="EMBL/GenBank/DDBJ databases">
        <authorList>
            <person name="de Groot N.N."/>
        </authorList>
    </citation>
    <scope>NUCLEOTIDE SEQUENCE [LARGE SCALE GENOMIC DNA]</scope>
    <source>
        <strain evidence="7 8">ASO4-2</strain>
    </source>
</reference>
<dbReference type="InterPro" id="IPR006638">
    <property type="entry name" value="Elp3/MiaA/NifB-like_rSAM"/>
</dbReference>
<dbReference type="PANTHER" id="PTHR43409">
    <property type="entry name" value="ANAEROBIC MAGNESIUM-PROTOPORPHYRIN IX MONOMETHYL ESTER CYCLASE-RELATED"/>
    <property type="match status" value="1"/>
</dbReference>
<dbReference type="Pfam" id="PF04055">
    <property type="entry name" value="Radical_SAM"/>
    <property type="match status" value="1"/>
</dbReference>
<dbReference type="GO" id="GO:0046872">
    <property type="term" value="F:metal ion binding"/>
    <property type="evidence" value="ECO:0007669"/>
    <property type="project" value="UniProtKB-KW"/>
</dbReference>
<dbReference type="InterPro" id="IPR007197">
    <property type="entry name" value="rSAM"/>
</dbReference>